<keyword evidence="2" id="KW-0812">Transmembrane</keyword>
<proteinExistence type="predicted"/>
<evidence type="ECO:0000313" key="4">
    <source>
        <dbReference type="Proteomes" id="UP000008068"/>
    </source>
</evidence>
<keyword evidence="2" id="KW-0472">Membrane</keyword>
<feature type="region of interest" description="Disordered" evidence="1">
    <location>
        <begin position="239"/>
        <end position="272"/>
    </location>
</feature>
<accession>G0NXF8</accession>
<dbReference type="PANTHER" id="PTHR31464:SF3">
    <property type="entry name" value="AAA DOMAIN-CONTAINING PROTEIN-RELATED"/>
    <property type="match status" value="1"/>
</dbReference>
<organism evidence="4">
    <name type="scientific">Caenorhabditis brenneri</name>
    <name type="common">Nematode worm</name>
    <dbReference type="NCBI Taxonomy" id="135651"/>
    <lineage>
        <taxon>Eukaryota</taxon>
        <taxon>Metazoa</taxon>
        <taxon>Ecdysozoa</taxon>
        <taxon>Nematoda</taxon>
        <taxon>Chromadorea</taxon>
        <taxon>Rhabditida</taxon>
        <taxon>Rhabditina</taxon>
        <taxon>Rhabditomorpha</taxon>
        <taxon>Rhabditoidea</taxon>
        <taxon>Rhabditidae</taxon>
        <taxon>Peloderinae</taxon>
        <taxon>Caenorhabditis</taxon>
    </lineage>
</organism>
<dbReference type="Pfam" id="PF05075">
    <property type="entry name" value="DUF684"/>
    <property type="match status" value="2"/>
</dbReference>
<dbReference type="HOGENOM" id="CLU_040461_1_0_1"/>
<evidence type="ECO:0000256" key="1">
    <source>
        <dbReference type="SAM" id="MobiDB-lite"/>
    </source>
</evidence>
<evidence type="ECO:0000256" key="2">
    <source>
        <dbReference type="SAM" id="Phobius"/>
    </source>
</evidence>
<reference evidence="4" key="1">
    <citation type="submission" date="2011-07" db="EMBL/GenBank/DDBJ databases">
        <authorList>
            <consortium name="Caenorhabditis brenneri Sequencing and Analysis Consortium"/>
            <person name="Wilson R.K."/>
        </authorList>
    </citation>
    <scope>NUCLEOTIDE SEQUENCE [LARGE SCALE GENOMIC DNA]</scope>
    <source>
        <strain evidence="4">PB2801</strain>
    </source>
</reference>
<feature type="compositionally biased region" description="Basic and acidic residues" evidence="1">
    <location>
        <begin position="249"/>
        <end position="272"/>
    </location>
</feature>
<dbReference type="InParanoid" id="G0NXF8"/>
<dbReference type="Proteomes" id="UP000008068">
    <property type="component" value="Unassembled WGS sequence"/>
</dbReference>
<dbReference type="AlphaFoldDB" id="G0NXF8"/>
<dbReference type="PANTHER" id="PTHR31464">
    <property type="entry name" value="PROTEIN CBG01266"/>
    <property type="match status" value="1"/>
</dbReference>
<dbReference type="STRING" id="135651.G0NXF8"/>
<dbReference type="InterPro" id="IPR007767">
    <property type="entry name" value="DUF684"/>
</dbReference>
<protein>
    <submittedName>
        <fullName evidence="3">Uncharacterized protein</fullName>
    </submittedName>
</protein>
<keyword evidence="4" id="KW-1185">Reference proteome</keyword>
<keyword evidence="2" id="KW-1133">Transmembrane helix</keyword>
<feature type="transmembrane region" description="Helical" evidence="2">
    <location>
        <begin position="93"/>
        <end position="119"/>
    </location>
</feature>
<evidence type="ECO:0000313" key="3">
    <source>
        <dbReference type="EMBL" id="EGT39491.1"/>
    </source>
</evidence>
<sequence>MSIRVLGKPKVKVLIKIEYYEEKHHSKKDIESFVVVTKKRIGAIKIDDDDHGNDSRKDELDDIKENDPIDIVDDSLDPHRVIDGTMSIVTGTLAIGMAVAPGVGWAVAMAAGAVIGMVAKKYIKKKDDISVKFKLMIEKFVELDRKVSNRFDKMEKFIVENNFTMEIIIQVRVLKLCMMKVLEASGTELDVKEDDEKAQKTSRLETQKAIGNFKEVYDRNRPLNLGYTLWSLLDQEGTNPLMTTLKPPTKKEPPENESKEDKAKRERKTEEERNKFYEQWKKTIRALISELMVIELIAAGMFRKQDPHDLERLNTLQDRIEQFMDKFEEKHEIGAWHDFRKYFHSHVTPLIKGHHRLLLPYSLRTPLMEKFPEDSFYICVHDNYQKFGDDFYYHCANKWQLAEFDGKKHSSRVSVFVYRTRRANKMDHSEFEKVSRSVLWFVKHKPDFGPTMKSAINECILKQKTTEGKFKRDLVRRDGLVVAINCTLRPYTTVVSFPRYRAGPGRAELVDTSNGEDYRFMLLVALP</sequence>
<dbReference type="OrthoDB" id="6022258at2759"/>
<name>G0NXF8_CAEBE</name>
<gene>
    <name evidence="3" type="ORF">CAEBREN_03391</name>
</gene>
<dbReference type="eggNOG" id="ENOG502TJHI">
    <property type="taxonomic scope" value="Eukaryota"/>
</dbReference>
<dbReference type="EMBL" id="GL379971">
    <property type="protein sequence ID" value="EGT39491.1"/>
    <property type="molecule type" value="Genomic_DNA"/>
</dbReference>